<feature type="region of interest" description="Disordered" evidence="1">
    <location>
        <begin position="1"/>
        <end position="28"/>
    </location>
</feature>
<evidence type="ECO:0000256" key="1">
    <source>
        <dbReference type="SAM" id="MobiDB-lite"/>
    </source>
</evidence>
<name>A0A0A9H5K7_ARUDO</name>
<sequence>MASVKDAEENGEHSESRRESEVHHIPEV</sequence>
<dbReference type="EMBL" id="GBRH01169728">
    <property type="protein sequence ID" value="JAE28168.1"/>
    <property type="molecule type" value="Transcribed_RNA"/>
</dbReference>
<dbReference type="AlphaFoldDB" id="A0A0A9H5K7"/>
<evidence type="ECO:0000313" key="2">
    <source>
        <dbReference type="EMBL" id="JAE28168.1"/>
    </source>
</evidence>
<protein>
    <submittedName>
        <fullName evidence="2">Uncharacterized protein</fullName>
    </submittedName>
</protein>
<proteinExistence type="predicted"/>
<reference evidence="2" key="1">
    <citation type="submission" date="2014-09" db="EMBL/GenBank/DDBJ databases">
        <authorList>
            <person name="Magalhaes I.L.F."/>
            <person name="Oliveira U."/>
            <person name="Santos F.R."/>
            <person name="Vidigal T.H.D.A."/>
            <person name="Brescovit A.D."/>
            <person name="Santos A.J."/>
        </authorList>
    </citation>
    <scope>NUCLEOTIDE SEQUENCE</scope>
    <source>
        <tissue evidence="2">Shoot tissue taken approximately 20 cm above the soil surface</tissue>
    </source>
</reference>
<organism evidence="2">
    <name type="scientific">Arundo donax</name>
    <name type="common">Giant reed</name>
    <name type="synonym">Donax arundinaceus</name>
    <dbReference type="NCBI Taxonomy" id="35708"/>
    <lineage>
        <taxon>Eukaryota</taxon>
        <taxon>Viridiplantae</taxon>
        <taxon>Streptophyta</taxon>
        <taxon>Embryophyta</taxon>
        <taxon>Tracheophyta</taxon>
        <taxon>Spermatophyta</taxon>
        <taxon>Magnoliopsida</taxon>
        <taxon>Liliopsida</taxon>
        <taxon>Poales</taxon>
        <taxon>Poaceae</taxon>
        <taxon>PACMAD clade</taxon>
        <taxon>Arundinoideae</taxon>
        <taxon>Arundineae</taxon>
        <taxon>Arundo</taxon>
    </lineage>
</organism>
<accession>A0A0A9H5K7</accession>
<reference evidence="2" key="2">
    <citation type="journal article" date="2015" name="Data Brief">
        <title>Shoot transcriptome of the giant reed, Arundo donax.</title>
        <authorList>
            <person name="Barrero R.A."/>
            <person name="Guerrero F.D."/>
            <person name="Moolhuijzen P."/>
            <person name="Goolsby J.A."/>
            <person name="Tidwell J."/>
            <person name="Bellgard S.E."/>
            <person name="Bellgard M.I."/>
        </authorList>
    </citation>
    <scope>NUCLEOTIDE SEQUENCE</scope>
    <source>
        <tissue evidence="2">Shoot tissue taken approximately 20 cm above the soil surface</tissue>
    </source>
</reference>